<dbReference type="SUPFAM" id="SSF54909">
    <property type="entry name" value="Dimeric alpha+beta barrel"/>
    <property type="match status" value="1"/>
</dbReference>
<proteinExistence type="predicted"/>
<dbReference type="EMBL" id="UINC01006100">
    <property type="protein sequence ID" value="SVA25486.1"/>
    <property type="molecule type" value="Genomic_DNA"/>
</dbReference>
<name>A0A381UBA2_9ZZZZ</name>
<dbReference type="InterPro" id="IPR008000">
    <property type="entry name" value="Rham/fucose_mutarotase"/>
</dbReference>
<dbReference type="AlphaFoldDB" id="A0A381UBA2"/>
<reference evidence="1" key="1">
    <citation type="submission" date="2018-05" db="EMBL/GenBank/DDBJ databases">
        <authorList>
            <person name="Lanie J.A."/>
            <person name="Ng W.-L."/>
            <person name="Kazmierczak K.M."/>
            <person name="Andrzejewski T.M."/>
            <person name="Davidsen T.M."/>
            <person name="Wayne K.J."/>
            <person name="Tettelin H."/>
            <person name="Glass J.I."/>
            <person name="Rusch D."/>
            <person name="Podicherti R."/>
            <person name="Tsui H.-C.T."/>
            <person name="Winkler M.E."/>
        </authorList>
    </citation>
    <scope>NUCLEOTIDE SEQUENCE</scope>
</reference>
<dbReference type="Gene3D" id="3.30.70.100">
    <property type="match status" value="1"/>
</dbReference>
<evidence type="ECO:0008006" key="2">
    <source>
        <dbReference type="Google" id="ProtNLM"/>
    </source>
</evidence>
<dbReference type="PANTHER" id="PTHR34389:SF2">
    <property type="entry name" value="L-RHAMNOSE MUTAROTASE"/>
    <property type="match status" value="1"/>
</dbReference>
<protein>
    <recommendedName>
        <fullName evidence="2">L-rhamnose mutarotase</fullName>
    </recommendedName>
</protein>
<dbReference type="InterPro" id="IPR011008">
    <property type="entry name" value="Dimeric_a/b-barrel"/>
</dbReference>
<dbReference type="Pfam" id="PF05336">
    <property type="entry name" value="rhaM"/>
    <property type="match status" value="1"/>
</dbReference>
<dbReference type="PANTHER" id="PTHR34389">
    <property type="entry name" value="L-RHAMNOSE MUTAROTASE"/>
    <property type="match status" value="1"/>
</dbReference>
<dbReference type="GO" id="GO:0016857">
    <property type="term" value="F:racemase and epimerase activity, acting on carbohydrates and derivatives"/>
    <property type="evidence" value="ECO:0007669"/>
    <property type="project" value="InterPro"/>
</dbReference>
<organism evidence="1">
    <name type="scientific">marine metagenome</name>
    <dbReference type="NCBI Taxonomy" id="408172"/>
    <lineage>
        <taxon>unclassified sequences</taxon>
        <taxon>metagenomes</taxon>
        <taxon>ecological metagenomes</taxon>
    </lineage>
</organism>
<sequence>MIQRVGRVIGIKPEGIARYKELHSKPWPEIIERLKERNIQNFSIFLREPENLLFSYWEYTGSDYEADFARNSEDQQSKEWWNITSSLQSPLDSKAKDDWWSPMEQVFFQE</sequence>
<accession>A0A381UBA2</accession>
<evidence type="ECO:0000313" key="1">
    <source>
        <dbReference type="EMBL" id="SVA25486.1"/>
    </source>
</evidence>
<gene>
    <name evidence="1" type="ORF">METZ01_LOCUS78340</name>
</gene>